<sequence length="576" mass="65823">MTFGGRGTCVLLLGVQTLLATLAAGASSTYTYSYITIHEDRKDYACKNCDKKFGDPSTLIRHKRTIHEGRKDYACDKCDKNFGSKRTLLVHQKTVHEGRKDFACDKCEKKFGQKSTLLLHQKTVHENRHVKRPNHTKYVACYFQSWAIYRNGDGIFQIQDIKPEYCTHLIYSFAGLNGTSFQIKSLDPWADLNDHNETLSTGKDGYRKLTQLRYQQPGLKVSLAVGGWNEGSSNYSEMARHPAHRRRFVNSVVDFLRVYNFQGLDLDWEFPTTRGGAEYDKYNYLLLLQDLKQAFRQHDFLLTAAISADTDTMDRRYDVRRMAEHLDYIHLMTYDYHTLGGSVVMPNAPLYEVNKTLNYLLETGVSPKKFVLGLPTYGRAYILADALRSQDENPIGKPALKSSWTGPYNSEEGFLGYNEVCKYLLAREWIDKWDNLSSTPYAIQQHKVIVYDNERSIQLKVQLAMEKGLAGVMVWSIDTDDFRGDCHALRHSQEHRQSGTGHGLYTTYYPTTSTTPRYSSMNRPRNRAEELLRERQYPIMQAIAQALERDSRGGANVSNVSGLLLVLVALLAARNV</sequence>
<evidence type="ECO:0000256" key="1">
    <source>
        <dbReference type="PROSITE-ProRule" id="PRU00042"/>
    </source>
</evidence>
<feature type="chain" id="PRO_5044812300" description="GH18 domain-containing protein" evidence="2">
    <location>
        <begin position="29"/>
        <end position="576"/>
    </location>
</feature>
<dbReference type="Gene3D" id="3.10.50.10">
    <property type="match status" value="1"/>
</dbReference>
<evidence type="ECO:0008006" key="7">
    <source>
        <dbReference type="Google" id="ProtNLM"/>
    </source>
</evidence>
<keyword evidence="1" id="KW-0479">Metal-binding</keyword>
<dbReference type="PROSITE" id="PS00028">
    <property type="entry name" value="ZINC_FINGER_C2H2_1"/>
    <property type="match status" value="3"/>
</dbReference>
<feature type="signal peptide" evidence="2">
    <location>
        <begin position="1"/>
        <end position="28"/>
    </location>
</feature>
<comment type="caution">
    <text evidence="5">The sequence shown here is derived from an EMBL/GenBank/DDBJ whole genome shotgun (WGS) entry which is preliminary data.</text>
</comment>
<dbReference type="Gene3D" id="3.30.160.60">
    <property type="entry name" value="Classic Zinc Finger"/>
    <property type="match status" value="3"/>
</dbReference>
<feature type="domain" description="C2H2-type" evidence="3">
    <location>
        <begin position="44"/>
        <end position="72"/>
    </location>
</feature>
<dbReference type="PROSITE" id="PS51910">
    <property type="entry name" value="GH18_2"/>
    <property type="match status" value="1"/>
</dbReference>
<feature type="domain" description="C2H2-type" evidence="3">
    <location>
        <begin position="73"/>
        <end position="101"/>
    </location>
</feature>
<keyword evidence="6" id="KW-1185">Reference proteome</keyword>
<evidence type="ECO:0000313" key="6">
    <source>
        <dbReference type="Proteomes" id="UP001627154"/>
    </source>
</evidence>
<dbReference type="InterPro" id="IPR029070">
    <property type="entry name" value="Chitinase_insertion_sf"/>
</dbReference>
<dbReference type="SUPFAM" id="SSF57667">
    <property type="entry name" value="beta-beta-alpha zinc fingers"/>
    <property type="match status" value="2"/>
</dbReference>
<dbReference type="Pfam" id="PF00704">
    <property type="entry name" value="Glyco_hydro_18"/>
    <property type="match status" value="1"/>
</dbReference>
<dbReference type="SMART" id="SM00636">
    <property type="entry name" value="Glyco_18"/>
    <property type="match status" value="1"/>
</dbReference>
<dbReference type="InterPro" id="IPR011583">
    <property type="entry name" value="Chitinase_II/V-like_cat"/>
</dbReference>
<organism evidence="5 6">
    <name type="scientific">Trichogramma kaykai</name>
    <dbReference type="NCBI Taxonomy" id="54128"/>
    <lineage>
        <taxon>Eukaryota</taxon>
        <taxon>Metazoa</taxon>
        <taxon>Ecdysozoa</taxon>
        <taxon>Arthropoda</taxon>
        <taxon>Hexapoda</taxon>
        <taxon>Insecta</taxon>
        <taxon>Pterygota</taxon>
        <taxon>Neoptera</taxon>
        <taxon>Endopterygota</taxon>
        <taxon>Hymenoptera</taxon>
        <taxon>Apocrita</taxon>
        <taxon>Proctotrupomorpha</taxon>
        <taxon>Chalcidoidea</taxon>
        <taxon>Trichogrammatidae</taxon>
        <taxon>Trichogramma</taxon>
    </lineage>
</organism>
<evidence type="ECO:0000256" key="2">
    <source>
        <dbReference type="SAM" id="SignalP"/>
    </source>
</evidence>
<dbReference type="InterPro" id="IPR001223">
    <property type="entry name" value="Glyco_hydro18_cat"/>
</dbReference>
<feature type="domain" description="GH18" evidence="4">
    <location>
        <begin position="137"/>
        <end position="500"/>
    </location>
</feature>
<dbReference type="PANTHER" id="PTHR11177">
    <property type="entry name" value="CHITINASE"/>
    <property type="match status" value="1"/>
</dbReference>
<dbReference type="Gene3D" id="3.20.20.80">
    <property type="entry name" value="Glycosidases"/>
    <property type="match status" value="1"/>
</dbReference>
<dbReference type="InterPro" id="IPR017853">
    <property type="entry name" value="GH"/>
</dbReference>
<evidence type="ECO:0000259" key="4">
    <source>
        <dbReference type="PROSITE" id="PS51910"/>
    </source>
</evidence>
<dbReference type="InterPro" id="IPR050314">
    <property type="entry name" value="Glycosyl_Hydrlase_18"/>
</dbReference>
<dbReference type="SUPFAM" id="SSF51445">
    <property type="entry name" value="(Trans)glycosidases"/>
    <property type="match status" value="1"/>
</dbReference>
<keyword evidence="1" id="KW-0862">Zinc</keyword>
<gene>
    <name evidence="5" type="ORF">TKK_000941</name>
</gene>
<evidence type="ECO:0000259" key="3">
    <source>
        <dbReference type="PROSITE" id="PS50157"/>
    </source>
</evidence>
<accession>A0ABD2XPZ6</accession>
<proteinExistence type="predicted"/>
<dbReference type="PROSITE" id="PS50157">
    <property type="entry name" value="ZINC_FINGER_C2H2_2"/>
    <property type="match status" value="3"/>
</dbReference>
<dbReference type="GO" id="GO:0008270">
    <property type="term" value="F:zinc ion binding"/>
    <property type="evidence" value="ECO:0007669"/>
    <property type="project" value="UniProtKB-KW"/>
</dbReference>
<dbReference type="SUPFAM" id="SSF54556">
    <property type="entry name" value="Chitinase insertion domain"/>
    <property type="match status" value="1"/>
</dbReference>
<keyword evidence="1" id="KW-0863">Zinc-finger</keyword>
<dbReference type="Pfam" id="PF00096">
    <property type="entry name" value="zf-C2H2"/>
    <property type="match status" value="3"/>
</dbReference>
<dbReference type="InterPro" id="IPR036236">
    <property type="entry name" value="Znf_C2H2_sf"/>
</dbReference>
<keyword evidence="2" id="KW-0732">Signal</keyword>
<dbReference type="PANTHER" id="PTHR11177:SF403">
    <property type="entry name" value="CHITINASE 2-RELATED"/>
    <property type="match status" value="1"/>
</dbReference>
<feature type="domain" description="C2H2-type" evidence="3">
    <location>
        <begin position="102"/>
        <end position="130"/>
    </location>
</feature>
<evidence type="ECO:0000313" key="5">
    <source>
        <dbReference type="EMBL" id="KAL3406813.1"/>
    </source>
</evidence>
<dbReference type="EMBL" id="JBJJXI010000018">
    <property type="protein sequence ID" value="KAL3406813.1"/>
    <property type="molecule type" value="Genomic_DNA"/>
</dbReference>
<dbReference type="SMART" id="SM00355">
    <property type="entry name" value="ZnF_C2H2"/>
    <property type="match status" value="3"/>
</dbReference>
<dbReference type="InterPro" id="IPR013087">
    <property type="entry name" value="Znf_C2H2_type"/>
</dbReference>
<dbReference type="Proteomes" id="UP001627154">
    <property type="component" value="Unassembled WGS sequence"/>
</dbReference>
<protein>
    <recommendedName>
        <fullName evidence="7">GH18 domain-containing protein</fullName>
    </recommendedName>
</protein>
<dbReference type="AlphaFoldDB" id="A0ABD2XPZ6"/>
<name>A0ABD2XPZ6_9HYME</name>
<reference evidence="5 6" key="1">
    <citation type="journal article" date="2024" name="bioRxiv">
        <title>A reference genome for Trichogramma kaykai: A tiny desert-dwelling parasitoid wasp with competing sex-ratio distorters.</title>
        <authorList>
            <person name="Culotta J."/>
            <person name="Lindsey A.R."/>
        </authorList>
    </citation>
    <scope>NUCLEOTIDE SEQUENCE [LARGE SCALE GENOMIC DNA]</scope>
    <source>
        <strain evidence="5 6">KSX58</strain>
    </source>
</reference>